<reference evidence="2" key="1">
    <citation type="journal article" date="2015" name="Genome Announc.">
        <title>Draft whole-genome sequence of the biocontrol agent Trichoderma harzianum T6776.</title>
        <authorList>
            <person name="Baroncelli R."/>
            <person name="Piaggeschi G."/>
            <person name="Fiorini L."/>
            <person name="Bertolini E."/>
            <person name="Zapparata A."/>
            <person name="Pe M.E."/>
            <person name="Sarrocco S."/>
            <person name="Vannacci G."/>
        </authorList>
    </citation>
    <scope>NUCLEOTIDE SEQUENCE [LARGE SCALE GENOMIC DNA]</scope>
    <source>
        <strain evidence="2">T6776</strain>
    </source>
</reference>
<dbReference type="InterPro" id="IPR036291">
    <property type="entry name" value="NAD(P)-bd_dom_sf"/>
</dbReference>
<proteinExistence type="predicted"/>
<organism evidence="1 2">
    <name type="scientific">Trichoderma harzianum</name>
    <name type="common">Hypocrea lixii</name>
    <dbReference type="NCBI Taxonomy" id="5544"/>
    <lineage>
        <taxon>Eukaryota</taxon>
        <taxon>Fungi</taxon>
        <taxon>Dikarya</taxon>
        <taxon>Ascomycota</taxon>
        <taxon>Pezizomycotina</taxon>
        <taxon>Sordariomycetes</taxon>
        <taxon>Hypocreomycetidae</taxon>
        <taxon>Hypocreales</taxon>
        <taxon>Hypocreaceae</taxon>
        <taxon>Trichoderma</taxon>
    </lineage>
</organism>
<dbReference type="EMBL" id="JOKZ01000106">
    <property type="protein sequence ID" value="KKP03536.1"/>
    <property type="molecule type" value="Genomic_DNA"/>
</dbReference>
<dbReference type="Proteomes" id="UP000034112">
    <property type="component" value="Unassembled WGS sequence"/>
</dbReference>
<dbReference type="GO" id="GO:0004029">
    <property type="term" value="F:aldehyde dehydrogenase (NAD+) activity"/>
    <property type="evidence" value="ECO:0007669"/>
    <property type="project" value="TreeGrafter"/>
</dbReference>
<dbReference type="AlphaFoldDB" id="A0A0F9XEV8"/>
<dbReference type="SUPFAM" id="SSF51735">
    <property type="entry name" value="NAD(P)-binding Rossmann-fold domains"/>
    <property type="match status" value="1"/>
</dbReference>
<dbReference type="InterPro" id="IPR051783">
    <property type="entry name" value="NAD(P)-dependent_oxidoreduct"/>
</dbReference>
<dbReference type="PANTHER" id="PTHR48079:SF6">
    <property type="entry name" value="NAD(P)-BINDING DOMAIN-CONTAINING PROTEIN-RELATED"/>
    <property type="match status" value="1"/>
</dbReference>
<gene>
    <name evidence="1" type="ORF">THAR02_04343</name>
</gene>
<dbReference type="OMA" id="CDELLFA"/>
<evidence type="ECO:0000313" key="2">
    <source>
        <dbReference type="Proteomes" id="UP000034112"/>
    </source>
</evidence>
<accession>A0A0F9XEV8</accession>
<name>A0A0F9XEV8_TRIHA</name>
<dbReference type="PANTHER" id="PTHR48079">
    <property type="entry name" value="PROTEIN YEEZ"/>
    <property type="match status" value="1"/>
</dbReference>
<dbReference type="GO" id="GO:0005737">
    <property type="term" value="C:cytoplasm"/>
    <property type="evidence" value="ECO:0007669"/>
    <property type="project" value="TreeGrafter"/>
</dbReference>
<comment type="caution">
    <text evidence="1">The sequence shown here is derived from an EMBL/GenBank/DDBJ whole genome shotgun (WGS) entry which is preliminary data.</text>
</comment>
<dbReference type="Gene3D" id="3.40.50.720">
    <property type="entry name" value="NAD(P)-binding Rossmann-like Domain"/>
    <property type="match status" value="1"/>
</dbReference>
<sequence>MATILYLGVSGQIGGAFITSFREKYPEIPMTFYLRSVELDGALRNLGNTTVVHGTFDQLDEIEKLASSHSLIFNFASSMDPSVTDAILRGVRARKSQTGTMSVVYHLSGAGNFVDNSESGDYIPTDHPFDDANPDDVRTITAANLPNGPCDELLFAAANKGEAKVYFVCPGGTYGHSERHIGRSIGLASAFAPGRWIDYMTQNIESLGCGVYVGSGTSVFGVVHVDDIVSLMMLVYQRILNTVNNYEPEDVYRYWYNGIYSEEPSKKVAAALAKLQARRGKIASSETKSVAYKDAGFTARYIAGNMLIQCNNSKSLGWAPQGPDLYTTLEQLE</sequence>
<dbReference type="OrthoDB" id="2130169at2759"/>
<protein>
    <recommendedName>
        <fullName evidence="3">NAD(P)-binding domain-containing protein</fullName>
    </recommendedName>
</protein>
<evidence type="ECO:0008006" key="3">
    <source>
        <dbReference type="Google" id="ProtNLM"/>
    </source>
</evidence>
<evidence type="ECO:0000313" key="1">
    <source>
        <dbReference type="EMBL" id="KKP03536.1"/>
    </source>
</evidence>